<dbReference type="EMBL" id="CP097507">
    <property type="protein sequence ID" value="URE06060.1"/>
    <property type="molecule type" value="Genomic_DNA"/>
</dbReference>
<name>A0A9E7G1U5_9LILI</name>
<evidence type="ECO:0000313" key="2">
    <source>
        <dbReference type="Proteomes" id="UP001055439"/>
    </source>
</evidence>
<dbReference type="Gene3D" id="1.20.1270.10">
    <property type="match status" value="1"/>
</dbReference>
<sequence>MTEEGSARSRLTRWLKNWRSTGRGWRQGLLQKTLHTAWERLSKTTDRIASELAAADKKKMEDAIQQDIHLLDVNQSEEAGEFATRSWSSSASAKTYQGVGVDMAGRMGDDAPSAGGSGAGSPIEEVDRARLSCFQEVVPRLVDMYVLINHSMFFLVDLRFPPNAT</sequence>
<protein>
    <submittedName>
        <fullName evidence="1">Heat shock</fullName>
    </submittedName>
</protein>
<organism evidence="1 2">
    <name type="scientific">Musa troglodytarum</name>
    <name type="common">fe'i banana</name>
    <dbReference type="NCBI Taxonomy" id="320322"/>
    <lineage>
        <taxon>Eukaryota</taxon>
        <taxon>Viridiplantae</taxon>
        <taxon>Streptophyta</taxon>
        <taxon>Embryophyta</taxon>
        <taxon>Tracheophyta</taxon>
        <taxon>Spermatophyta</taxon>
        <taxon>Magnoliopsida</taxon>
        <taxon>Liliopsida</taxon>
        <taxon>Zingiberales</taxon>
        <taxon>Musaceae</taxon>
        <taxon>Musa</taxon>
    </lineage>
</organism>
<proteinExistence type="predicted"/>
<dbReference type="Proteomes" id="UP001055439">
    <property type="component" value="Chromosome 5"/>
</dbReference>
<dbReference type="InterPro" id="IPR029048">
    <property type="entry name" value="HSP70_C_sf"/>
</dbReference>
<reference evidence="1" key="1">
    <citation type="submission" date="2022-05" db="EMBL/GenBank/DDBJ databases">
        <title>The Musa troglodytarum L. genome provides insights into the mechanism of non-climacteric behaviour and enrichment of carotenoids.</title>
        <authorList>
            <person name="Wang J."/>
        </authorList>
    </citation>
    <scope>NUCLEOTIDE SEQUENCE</scope>
    <source>
        <tissue evidence="1">Leaf</tissue>
    </source>
</reference>
<gene>
    <name evidence="1" type="ORF">MUK42_20045</name>
</gene>
<accession>A0A9E7G1U5</accession>
<keyword evidence="2" id="KW-1185">Reference proteome</keyword>
<dbReference type="AlphaFoldDB" id="A0A9E7G1U5"/>
<evidence type="ECO:0000313" key="1">
    <source>
        <dbReference type="EMBL" id="URE06060.1"/>
    </source>
</evidence>
<keyword evidence="1" id="KW-0346">Stress response</keyword>